<accession>A0A554X4V5</accession>
<keyword evidence="1" id="KW-0813">Transport</keyword>
<feature type="transmembrane region" description="Helical" evidence="7">
    <location>
        <begin position="355"/>
        <end position="388"/>
    </location>
</feature>
<dbReference type="EMBL" id="VJOM01000019">
    <property type="protein sequence ID" value="TSE30843.1"/>
    <property type="molecule type" value="Genomic_DNA"/>
</dbReference>
<evidence type="ECO:0000256" key="3">
    <source>
        <dbReference type="ARBA" id="ARBA00022723"/>
    </source>
</evidence>
<keyword evidence="4" id="KW-0249">Electron transport</keyword>
<feature type="transmembrane region" description="Helical" evidence="7">
    <location>
        <begin position="438"/>
        <end position="457"/>
    </location>
</feature>
<protein>
    <submittedName>
        <fullName evidence="9">Ferredoxin-type protein, NapH/MauN family</fullName>
    </submittedName>
</protein>
<evidence type="ECO:0000256" key="5">
    <source>
        <dbReference type="ARBA" id="ARBA00023004"/>
    </source>
</evidence>
<feature type="domain" description="4Fe-4S ferredoxin-type" evidence="8">
    <location>
        <begin position="182"/>
        <end position="219"/>
    </location>
</feature>
<keyword evidence="6" id="KW-0411">Iron-sulfur</keyword>
<evidence type="ECO:0000313" key="9">
    <source>
        <dbReference type="EMBL" id="TSE30843.1"/>
    </source>
</evidence>
<evidence type="ECO:0000313" key="10">
    <source>
        <dbReference type="Proteomes" id="UP000317763"/>
    </source>
</evidence>
<evidence type="ECO:0000256" key="1">
    <source>
        <dbReference type="ARBA" id="ARBA00022448"/>
    </source>
</evidence>
<dbReference type="PANTHER" id="PTHR30176:SF3">
    <property type="entry name" value="FERREDOXIN-TYPE PROTEIN NAPH"/>
    <property type="match status" value="1"/>
</dbReference>
<evidence type="ECO:0000256" key="4">
    <source>
        <dbReference type="ARBA" id="ARBA00022982"/>
    </source>
</evidence>
<dbReference type="InterPro" id="IPR051684">
    <property type="entry name" value="Electron_Trans/Redox"/>
</dbReference>
<feature type="transmembrane region" description="Helical" evidence="7">
    <location>
        <begin position="176"/>
        <end position="195"/>
    </location>
</feature>
<feature type="transmembrane region" description="Helical" evidence="7">
    <location>
        <begin position="409"/>
        <end position="426"/>
    </location>
</feature>
<dbReference type="GO" id="GO:0005886">
    <property type="term" value="C:plasma membrane"/>
    <property type="evidence" value="ECO:0007669"/>
    <property type="project" value="TreeGrafter"/>
</dbReference>
<keyword evidence="3" id="KW-0479">Metal-binding</keyword>
<feature type="transmembrane region" description="Helical" evidence="7">
    <location>
        <begin position="473"/>
        <end position="493"/>
    </location>
</feature>
<feature type="transmembrane region" description="Helical" evidence="7">
    <location>
        <begin position="100"/>
        <end position="125"/>
    </location>
</feature>
<evidence type="ECO:0000259" key="8">
    <source>
        <dbReference type="Pfam" id="PF12801"/>
    </source>
</evidence>
<feature type="transmembrane region" description="Helical" evidence="7">
    <location>
        <begin position="59"/>
        <end position="80"/>
    </location>
</feature>
<comment type="caution">
    <text evidence="9">The sequence shown here is derived from an EMBL/GenBank/DDBJ whole genome shotgun (WGS) entry which is preliminary data.</text>
</comment>
<dbReference type="Pfam" id="PF12801">
    <property type="entry name" value="Fer4_5"/>
    <property type="match status" value="2"/>
</dbReference>
<proteinExistence type="predicted"/>
<keyword evidence="7" id="KW-0472">Membrane</keyword>
<gene>
    <name evidence="9" type="ORF">Ttaiw_01775</name>
</gene>
<keyword evidence="5" id="KW-0408">Iron</keyword>
<dbReference type="GO" id="GO:0051539">
    <property type="term" value="F:4 iron, 4 sulfur cluster binding"/>
    <property type="evidence" value="ECO:0007669"/>
    <property type="project" value="UniProtKB-KW"/>
</dbReference>
<sequence>MGSSGDAGALQQEVSMSELTQQRAGASVPEQPIAVHRRVPTTRASEAVEAFLVRHRDRYVWLHVAMMALFVAVIVVPVFLPDPPETATPWTHFTVLANVLLWGVWFPLVFLSTVLTGRTWCGVLCPMGAATEWTNKVGLGWPIPRWMRWEGTPAVSFIVVTAWGQTLSVRDFADSAAILFGATMAAALVVGFLWGRKKRAWCRHLCPIGRVLGLYARLGPVDIVPQARVPGRDIYSLKGACPTMIYLPQKAETRHCIQCMRCVNPGAKGSLRLVFRRFGREIERIREHRAHFAEGWMLFLDTGVALGGFLWLISPVYQRMRQAAAEWALARDWAWWFESGPRWLMSVHPEQAEVFWWLDFFMIVGFMLGWMLLVAVALGSLTALAAWISGRLGGDGNMRQRFTELSYQYAPVAMGSLIIGLGSALFEPLRFTPLGSAGVHGAKAVLFLCCVAWSVYLGERLLARQGVPAGRRWLALLPGMAGSTLVGAAWWPAMLSG</sequence>
<evidence type="ECO:0000256" key="7">
    <source>
        <dbReference type="SAM" id="Phobius"/>
    </source>
</evidence>
<keyword evidence="2" id="KW-0004">4Fe-4S</keyword>
<feature type="domain" description="4Fe-4S ferredoxin-type" evidence="8">
    <location>
        <begin position="100"/>
        <end position="140"/>
    </location>
</feature>
<organism evidence="9 10">
    <name type="scientific">Tepidimonas taiwanensis</name>
    <dbReference type="NCBI Taxonomy" id="307486"/>
    <lineage>
        <taxon>Bacteria</taxon>
        <taxon>Pseudomonadati</taxon>
        <taxon>Pseudomonadota</taxon>
        <taxon>Betaproteobacteria</taxon>
        <taxon>Burkholderiales</taxon>
        <taxon>Tepidimonas</taxon>
    </lineage>
</organism>
<dbReference type="InterPro" id="IPR017896">
    <property type="entry name" value="4Fe4S_Fe-S-bd"/>
</dbReference>
<dbReference type="GO" id="GO:0046872">
    <property type="term" value="F:metal ion binding"/>
    <property type="evidence" value="ECO:0007669"/>
    <property type="project" value="UniProtKB-KW"/>
</dbReference>
<evidence type="ECO:0000256" key="2">
    <source>
        <dbReference type="ARBA" id="ARBA00022485"/>
    </source>
</evidence>
<feature type="transmembrane region" description="Helical" evidence="7">
    <location>
        <begin position="295"/>
        <end position="313"/>
    </location>
</feature>
<keyword evidence="7" id="KW-0812">Transmembrane</keyword>
<dbReference type="OrthoDB" id="9806398at2"/>
<dbReference type="AlphaFoldDB" id="A0A554X4V5"/>
<dbReference type="Proteomes" id="UP000317763">
    <property type="component" value="Unassembled WGS sequence"/>
</dbReference>
<dbReference type="PANTHER" id="PTHR30176">
    <property type="entry name" value="FERREDOXIN-TYPE PROTEIN NAPH"/>
    <property type="match status" value="1"/>
</dbReference>
<evidence type="ECO:0000256" key="6">
    <source>
        <dbReference type="ARBA" id="ARBA00023014"/>
    </source>
</evidence>
<keyword evidence="10" id="KW-1185">Reference proteome</keyword>
<name>A0A554X4V5_9BURK</name>
<reference evidence="9 10" key="1">
    <citation type="submission" date="2019-07" db="EMBL/GenBank/DDBJ databases">
        <title>Tepidimonas taiwanensis I1-1 draft genome.</title>
        <authorList>
            <person name="Da Costa M.S."/>
            <person name="Froufe H.J.C."/>
            <person name="Egas C."/>
            <person name="Albuquerque L."/>
        </authorList>
    </citation>
    <scope>NUCLEOTIDE SEQUENCE [LARGE SCALE GENOMIC DNA]</scope>
    <source>
        <strain evidence="9 10">I1-1</strain>
    </source>
</reference>
<dbReference type="STRING" id="307486.GCA_000807215_00555"/>
<keyword evidence="7" id="KW-1133">Transmembrane helix</keyword>